<dbReference type="EMBL" id="JAHUTI010079457">
    <property type="protein sequence ID" value="MED6257687.1"/>
    <property type="molecule type" value="Genomic_DNA"/>
</dbReference>
<sequence>MKKLRKIIRSDHLATDPWISKFLSSMSCSAECWKQLPATPVRAQLKDSHSRITQRECQLCESLCQSSCQTQPQWGKRISSNKPSSTTNTERWKIKTRMM</sequence>
<proteinExistence type="predicted"/>
<evidence type="ECO:0000313" key="2">
    <source>
        <dbReference type="Proteomes" id="UP001345963"/>
    </source>
</evidence>
<reference evidence="1 2" key="1">
    <citation type="submission" date="2021-07" db="EMBL/GenBank/DDBJ databases">
        <authorList>
            <person name="Palmer J.M."/>
        </authorList>
    </citation>
    <scope>NUCLEOTIDE SEQUENCE [LARGE SCALE GENOMIC DNA]</scope>
    <source>
        <strain evidence="1 2">AT_MEX2019</strain>
        <tissue evidence="1">Muscle</tissue>
    </source>
</reference>
<protein>
    <submittedName>
        <fullName evidence="1">Uncharacterized protein</fullName>
    </submittedName>
</protein>
<evidence type="ECO:0000313" key="1">
    <source>
        <dbReference type="EMBL" id="MED6257687.1"/>
    </source>
</evidence>
<dbReference type="Proteomes" id="UP001345963">
    <property type="component" value="Unassembled WGS sequence"/>
</dbReference>
<accession>A0ABU7C437</accession>
<gene>
    <name evidence="1" type="ORF">ATANTOWER_029771</name>
</gene>
<organism evidence="1 2">
    <name type="scientific">Ataeniobius toweri</name>
    <dbReference type="NCBI Taxonomy" id="208326"/>
    <lineage>
        <taxon>Eukaryota</taxon>
        <taxon>Metazoa</taxon>
        <taxon>Chordata</taxon>
        <taxon>Craniata</taxon>
        <taxon>Vertebrata</taxon>
        <taxon>Euteleostomi</taxon>
        <taxon>Actinopterygii</taxon>
        <taxon>Neopterygii</taxon>
        <taxon>Teleostei</taxon>
        <taxon>Neoteleostei</taxon>
        <taxon>Acanthomorphata</taxon>
        <taxon>Ovalentaria</taxon>
        <taxon>Atherinomorphae</taxon>
        <taxon>Cyprinodontiformes</taxon>
        <taxon>Goodeidae</taxon>
        <taxon>Ataeniobius</taxon>
    </lineage>
</organism>
<comment type="caution">
    <text evidence="1">The sequence shown here is derived from an EMBL/GenBank/DDBJ whole genome shotgun (WGS) entry which is preliminary data.</text>
</comment>
<name>A0ABU7C437_9TELE</name>
<keyword evidence="2" id="KW-1185">Reference proteome</keyword>